<proteinExistence type="predicted"/>
<name>A0ABY8WX25_9BACT</name>
<dbReference type="RefSeq" id="WP_376753832.1">
    <property type="nucleotide sequence ID" value="NZ_CP124550.1"/>
</dbReference>
<dbReference type="PROSITE" id="PS00409">
    <property type="entry name" value="PROKAR_NTER_METHYL"/>
    <property type="match status" value="1"/>
</dbReference>
<accession>A0ABY8WX25</accession>
<dbReference type="Proteomes" id="UP001177295">
    <property type="component" value="Chromosome"/>
</dbReference>
<reference evidence="2 3" key="1">
    <citation type="journal article" date="2023" name="Cell">
        <title>Genetic manipulation of Patescibacteria provides mechanistic insights into microbial dark matter and the epibiotic lifestyle.</title>
        <authorList>
            <person name="Wang Y."/>
            <person name="Gallagher L.A."/>
            <person name="Andrade P.A."/>
            <person name="Liu A."/>
            <person name="Humphreys I.R."/>
            <person name="Turkarslan S."/>
            <person name="Cutler K.J."/>
            <person name="Arrieta-Ortiz M.L."/>
            <person name="Li Y."/>
            <person name="Radey M.C."/>
            <person name="McLean J.S."/>
            <person name="Cong Q."/>
            <person name="Baker D."/>
            <person name="Baliga N.S."/>
            <person name="Peterson S.B."/>
            <person name="Mougous J.D."/>
        </authorList>
    </citation>
    <scope>NUCLEOTIDE SEQUENCE [LARGE SCALE GENOMIC DNA]</scope>
    <source>
        <strain evidence="2 3">ML1</strain>
    </source>
</reference>
<keyword evidence="1" id="KW-0812">Transmembrane</keyword>
<evidence type="ECO:0000313" key="3">
    <source>
        <dbReference type="Proteomes" id="UP001177295"/>
    </source>
</evidence>
<keyword evidence="1" id="KW-0472">Membrane</keyword>
<keyword evidence="1" id="KW-1133">Transmembrane helix</keyword>
<organism evidence="2 3">
    <name type="scientific">Candidatus Southlakia epibionticum</name>
    <dbReference type="NCBI Taxonomy" id="3043284"/>
    <lineage>
        <taxon>Bacteria</taxon>
        <taxon>Candidatus Saccharimonadota</taxon>
        <taxon>Candidatus Saccharimonadia</taxon>
        <taxon>Candidatus Saccharimonadales</taxon>
        <taxon>Candidatus Saccharimonadaceae</taxon>
        <taxon>Candidatus Southlakia</taxon>
    </lineage>
</organism>
<gene>
    <name evidence="2" type="ORF">SEML1_0693</name>
</gene>
<dbReference type="Gene3D" id="3.30.700.10">
    <property type="entry name" value="Glycoprotein, Type 4 Pilin"/>
    <property type="match status" value="1"/>
</dbReference>
<evidence type="ECO:0000313" key="2">
    <source>
        <dbReference type="EMBL" id="WIO46297.1"/>
    </source>
</evidence>
<dbReference type="InterPro" id="IPR012902">
    <property type="entry name" value="N_methyl_site"/>
</dbReference>
<dbReference type="Pfam" id="PF07963">
    <property type="entry name" value="N_methyl"/>
    <property type="match status" value="1"/>
</dbReference>
<feature type="transmembrane region" description="Helical" evidence="1">
    <location>
        <begin position="13"/>
        <end position="37"/>
    </location>
</feature>
<dbReference type="EMBL" id="CP124550">
    <property type="protein sequence ID" value="WIO46297.1"/>
    <property type="molecule type" value="Genomic_DNA"/>
</dbReference>
<dbReference type="SUPFAM" id="SSF54523">
    <property type="entry name" value="Pili subunits"/>
    <property type="match status" value="1"/>
</dbReference>
<keyword evidence="3" id="KW-1185">Reference proteome</keyword>
<evidence type="ECO:0000256" key="1">
    <source>
        <dbReference type="SAM" id="Phobius"/>
    </source>
</evidence>
<sequence length="157" mass="17063">MHGQSRGFSLIEVVTIVTIIGILATVVIVGASGMAAASRDNQRLLNANAIAERLETFYKLNAYSTGRTYPTKHGIEVAAQSMIGDSAILIAPGSTGNSLIVATTTGTPITMKPTQYVYQPFDANDKICTAVPCVRFALYYRTEFKNNIYRIDSIHQQ</sequence>
<dbReference type="InterPro" id="IPR045584">
    <property type="entry name" value="Pilin-like"/>
</dbReference>
<protein>
    <submittedName>
        <fullName evidence="2">Type II secretion system GspH family protein</fullName>
    </submittedName>
</protein>